<feature type="domain" description="Uracil-DNA glycosylase-like" evidence="1">
    <location>
        <begin position="31"/>
        <end position="188"/>
    </location>
</feature>
<keyword evidence="3" id="KW-1185">Reference proteome</keyword>
<dbReference type="SUPFAM" id="SSF52141">
    <property type="entry name" value="Uracil-DNA glycosylase-like"/>
    <property type="match status" value="1"/>
</dbReference>
<organism evidence="2 3">
    <name type="scientific">Methylomarinum roseum</name>
    <dbReference type="NCBI Taxonomy" id="3067653"/>
    <lineage>
        <taxon>Bacteria</taxon>
        <taxon>Pseudomonadati</taxon>
        <taxon>Pseudomonadota</taxon>
        <taxon>Gammaproteobacteria</taxon>
        <taxon>Methylococcales</taxon>
        <taxon>Methylococcaceae</taxon>
        <taxon>Methylomarinum</taxon>
    </lineage>
</organism>
<dbReference type="Pfam" id="PF03167">
    <property type="entry name" value="UDG"/>
    <property type="match status" value="1"/>
</dbReference>
<proteinExistence type="predicted"/>
<dbReference type="SMART" id="SM00987">
    <property type="entry name" value="UreE_C"/>
    <property type="match status" value="1"/>
</dbReference>
<evidence type="ECO:0000313" key="2">
    <source>
        <dbReference type="EMBL" id="XBS20253.1"/>
    </source>
</evidence>
<dbReference type="RefSeq" id="WP_305906997.1">
    <property type="nucleotide sequence ID" value="NZ_CP157743.1"/>
</dbReference>
<reference evidence="2 3" key="1">
    <citation type="journal article" date="2024" name="Microbiology">
        <title>Methylomarinum rosea sp. nov., a novel halophilic methanotrophic bacterium from the hypersaline Lake Elton.</title>
        <authorList>
            <person name="Suleimanov R.Z."/>
            <person name="Oshkin I.Y."/>
            <person name="Danilova O.V."/>
            <person name="Suzina N.E."/>
            <person name="Dedysh S.N."/>
        </authorList>
    </citation>
    <scope>NUCLEOTIDE SEQUENCE [LARGE SCALE GENOMIC DNA]</scope>
    <source>
        <strain evidence="2 3">Ch1-1</strain>
    </source>
</reference>
<dbReference type="InterPro" id="IPR005122">
    <property type="entry name" value="Uracil-DNA_glycosylase-like"/>
</dbReference>
<dbReference type="SMART" id="SM00986">
    <property type="entry name" value="UDG"/>
    <property type="match status" value="1"/>
</dbReference>
<dbReference type="InterPro" id="IPR047124">
    <property type="entry name" value="HI_0220.2"/>
</dbReference>
<dbReference type="PANTHER" id="PTHR42160">
    <property type="entry name" value="URACIL-DNA GLYCOSYLASE SUPERFAMILY PROTEIN"/>
    <property type="match status" value="1"/>
</dbReference>
<name>A0AAU7NTK9_9GAMM</name>
<gene>
    <name evidence="2" type="ORF">Q9L42_018170</name>
</gene>
<accession>A0AAU7NTK9</accession>
<evidence type="ECO:0000313" key="3">
    <source>
        <dbReference type="Proteomes" id="UP001225378"/>
    </source>
</evidence>
<evidence type="ECO:0000259" key="1">
    <source>
        <dbReference type="SMART" id="SM00986"/>
    </source>
</evidence>
<dbReference type="EMBL" id="CP157743">
    <property type="protein sequence ID" value="XBS20253.1"/>
    <property type="molecule type" value="Genomic_DNA"/>
</dbReference>
<dbReference type="KEGG" id="mech:Q9L42_018170"/>
<protein>
    <submittedName>
        <fullName evidence="2">Uracil-DNA glycosylase family protein</fullName>
    </submittedName>
</protein>
<dbReference type="InterPro" id="IPR036895">
    <property type="entry name" value="Uracil-DNA_glycosylase-like_sf"/>
</dbReference>
<dbReference type="Gene3D" id="3.40.470.10">
    <property type="entry name" value="Uracil-DNA glycosylase-like domain"/>
    <property type="match status" value="1"/>
</dbReference>
<dbReference type="PANTHER" id="PTHR42160:SF1">
    <property type="entry name" value="URACIL-DNA GLYCOSYLASE SUPERFAMILY PROTEIN"/>
    <property type="match status" value="1"/>
</dbReference>
<dbReference type="CDD" id="cd10033">
    <property type="entry name" value="UDG_like"/>
    <property type="match status" value="1"/>
</dbReference>
<dbReference type="Proteomes" id="UP001225378">
    <property type="component" value="Chromosome"/>
</dbReference>
<dbReference type="AlphaFoldDB" id="A0AAU7NTK9"/>
<sequence length="195" mass="22157">MTLDKDHLRLVDELRGCMLCASQLPQPPKPVFQCLPAARILISGQAPGKKAHNSGIPFDDASGQRLRNWLGVDAKCFYDPEKIAIVPMAFCYPGSGNSGDLPPRPECAVHWRHQLLAHLPNIELTLVIGRYAQRWHLAERRKATLTETVKAWREYWPGAIPLPHPSPRNNRWLKQNPWFEAELLPPLRQAISRLL</sequence>